<evidence type="ECO:0000313" key="2">
    <source>
        <dbReference type="EMBL" id="KAA9003957.1"/>
    </source>
</evidence>
<dbReference type="Gene3D" id="3.40.50.1110">
    <property type="entry name" value="SGNH hydrolase"/>
    <property type="match status" value="1"/>
</dbReference>
<name>A0A5J5G8C8_9BACL</name>
<dbReference type="Pfam" id="PF13472">
    <property type="entry name" value="Lipase_GDSL_2"/>
    <property type="match status" value="1"/>
</dbReference>
<dbReference type="PANTHER" id="PTHR30383:SF5">
    <property type="entry name" value="SGNH HYDROLASE-TYPE ESTERASE DOMAIN-CONTAINING PROTEIN"/>
    <property type="match status" value="1"/>
</dbReference>
<gene>
    <name evidence="2" type="ORF">F4V43_11105</name>
</gene>
<comment type="caution">
    <text evidence="2">The sequence shown here is derived from an EMBL/GenBank/DDBJ whole genome shotgun (WGS) entry which is preliminary data.</text>
</comment>
<dbReference type="CDD" id="cd01834">
    <property type="entry name" value="SGNH_hydrolase_like_2"/>
    <property type="match status" value="1"/>
</dbReference>
<dbReference type="Proteomes" id="UP000367750">
    <property type="component" value="Unassembled WGS sequence"/>
</dbReference>
<dbReference type="OrthoDB" id="9794725at2"/>
<protein>
    <submittedName>
        <fullName evidence="2">SGNH/GDSL hydrolase family protein</fullName>
    </submittedName>
</protein>
<accession>A0A5J5G8C8</accession>
<dbReference type="InterPro" id="IPR051532">
    <property type="entry name" value="Ester_Hydrolysis_Enzymes"/>
</dbReference>
<dbReference type="InterPro" id="IPR036514">
    <property type="entry name" value="SGNH_hydro_sf"/>
</dbReference>
<dbReference type="EMBL" id="VYKK01000015">
    <property type="protein sequence ID" value="KAA9003957.1"/>
    <property type="molecule type" value="Genomic_DNA"/>
</dbReference>
<evidence type="ECO:0000313" key="3">
    <source>
        <dbReference type="Proteomes" id="UP000367750"/>
    </source>
</evidence>
<proteinExistence type="predicted"/>
<reference evidence="2 3" key="1">
    <citation type="submission" date="2019-09" db="EMBL/GenBank/DDBJ databases">
        <title>Bacillus ochoae sp. nov., Paenibacillus whitsoniae sp. nov., Paenibacillus spiritus sp. nov. Isolated from the Mars Exploration Rover during spacecraft assembly.</title>
        <authorList>
            <person name="Seuylemezian A."/>
            <person name="Vaishampayan P."/>
        </authorList>
    </citation>
    <scope>NUCLEOTIDE SEQUENCE [LARGE SCALE GENOMIC DNA]</scope>
    <source>
        <strain evidence="2 3">MER_111</strain>
    </source>
</reference>
<dbReference type="GO" id="GO:0004622">
    <property type="term" value="F:phosphatidylcholine lysophospholipase activity"/>
    <property type="evidence" value="ECO:0007669"/>
    <property type="project" value="TreeGrafter"/>
</dbReference>
<dbReference type="PANTHER" id="PTHR30383">
    <property type="entry name" value="THIOESTERASE 1/PROTEASE 1/LYSOPHOSPHOLIPASE L1"/>
    <property type="match status" value="1"/>
</dbReference>
<feature type="domain" description="SGNH hydrolase-type esterase" evidence="1">
    <location>
        <begin position="13"/>
        <end position="195"/>
    </location>
</feature>
<sequence length="207" mass="23019">MLLQDHDIIVFQGDSITDAGRDRTDSESLGHGYPLLLASALGRLYPEKKLTFYNRGIGGDRATDLQSRWEEDALALKPTVLSLYIGINDTWRRYDEGEETTAEAFERSYRDLLDRTLAAGDVRLILLEPFVLQVPGLDREWRSDLDPKIAVVRKLAREYGARLVPLDGLFNAAALADPAYWAADGVHPTPAGHALIAEAWMKAAGIR</sequence>
<evidence type="ECO:0000259" key="1">
    <source>
        <dbReference type="Pfam" id="PF13472"/>
    </source>
</evidence>
<keyword evidence="2" id="KW-0378">Hydrolase</keyword>
<dbReference type="SUPFAM" id="SSF52266">
    <property type="entry name" value="SGNH hydrolase"/>
    <property type="match status" value="1"/>
</dbReference>
<dbReference type="AlphaFoldDB" id="A0A5J5G8C8"/>
<keyword evidence="3" id="KW-1185">Reference proteome</keyword>
<dbReference type="RefSeq" id="WP_150458312.1">
    <property type="nucleotide sequence ID" value="NZ_VYKK01000015.1"/>
</dbReference>
<organism evidence="2 3">
    <name type="scientific">Paenibacillus spiritus</name>
    <dbReference type="NCBI Taxonomy" id="2496557"/>
    <lineage>
        <taxon>Bacteria</taxon>
        <taxon>Bacillati</taxon>
        <taxon>Bacillota</taxon>
        <taxon>Bacilli</taxon>
        <taxon>Bacillales</taxon>
        <taxon>Paenibacillaceae</taxon>
        <taxon>Paenibacillus</taxon>
    </lineage>
</organism>
<dbReference type="InterPro" id="IPR013830">
    <property type="entry name" value="SGNH_hydro"/>
</dbReference>